<dbReference type="GO" id="GO:0005886">
    <property type="term" value="C:plasma membrane"/>
    <property type="evidence" value="ECO:0007669"/>
    <property type="project" value="TreeGrafter"/>
</dbReference>
<dbReference type="CDD" id="cd06224">
    <property type="entry name" value="REM"/>
    <property type="match status" value="1"/>
</dbReference>
<dbReference type="WBParaSite" id="PSAMB.scaffold1127size35610.g11145.t1">
    <property type="protein sequence ID" value="PSAMB.scaffold1127size35610.g11145.t1"/>
    <property type="gene ID" value="PSAMB.scaffold1127size35610.g11145"/>
</dbReference>
<proteinExistence type="predicted"/>
<feature type="domain" description="N-terminal Ras-GEF" evidence="5">
    <location>
        <begin position="808"/>
        <end position="932"/>
    </location>
</feature>
<dbReference type="InterPro" id="IPR001895">
    <property type="entry name" value="RASGEF_cat_dom"/>
</dbReference>
<dbReference type="InterPro" id="IPR008937">
    <property type="entry name" value="Ras-like_GEF"/>
</dbReference>
<feature type="compositionally biased region" description="Basic residues" evidence="3">
    <location>
        <begin position="322"/>
        <end position="336"/>
    </location>
</feature>
<feature type="compositionally biased region" description="Polar residues" evidence="3">
    <location>
        <begin position="126"/>
        <end position="153"/>
    </location>
</feature>
<dbReference type="Gene3D" id="1.10.840.10">
    <property type="entry name" value="Ras guanine-nucleotide exchange factors catalytic domain"/>
    <property type="match status" value="1"/>
</dbReference>
<sequence length="1200" mass="133601">MSQLMALESLYFAQNAHHPLTRASSRSSSPIRRCRSLELRHIFSVRRDHSVDRPASRNESKRHATKMFVTPTAAEFELATSASRLPPLPSAATLKARLKGAFHRTSVGVKGANSAAAVVVPRSSSHESVGQTKPDQSSSSPAAVNGNQPSSVKTRADGNKDRVPMARKELDSCLRYFQEVVRTGKVEMLTGSTAMILDSVLNLISAFHANAKDDDRTTYKGLYDAVIVILQLADTHVSARAAKRQEDDAAVGDLVGEKDATNAMIEHLKTVVAELATSVAANRLSADSAVSSSTVGGGEQRHHNGDSSTSSSTPPPLPPRPSKNKRPLSPDHKRKTSPPVSTDSGIFGDAPMQISTQEGGRESQLFSETSLDDLLAQLNLTNKVAKFAPEFPKIDQDDSDDDTTNDSGVLVDERREERSENHGSKICEEEIQETPDGRQIRTTKTRTVMKKQSSTQMTITTSGGGGDEMVRKFTDGSNSFRDDSDFKIDRFGAFFGSSGGRRPYSPYDNRPPSGAEEDDNNEVRVESPPPLPPRLNRPGALATTTQQPSEEGGAVVKRNRLVTQQSATLQSVSRRATKNGKVVADDAAHKLDTQALKASQSDTFHEGELVDRQGGGAYEEQSLVRYDRALKNKEKHRSQSKSPPPIPPKRRHVVQYMQIFGGKSPKGDANNDDQRPNSQTDFLKQSTLTSYVVLRDNLRQYEEQYHKKTLHFQFGGGSAGNDAIPMPGPASYSQHDYNNLTDLLQLSDLERFRLPTRFEGDEGAVDDSETQKAITFPERLAIEAAPTVLEALDITDWLVLRAKEGSGAAVEVRGGPKDALVAFATQPSDGSLLYQEAFLTTYRTFVTSVELIRKLVQRYRYFALSSDQAQKKAARNTFSLLVRVVDDLCAVEMTRELIGHVTSFVYWLIRDGNITFSRLLRKRLMDRVEEKAGFKRAAPLHDAKPSTPTHRGANVLELRSTAIAQQMTFLDAELFQKIDLAEMLWWAQEQCDEKSPNLAAFTEHFNKMSYWVRTLVVQQPEGRDREKYLLKFIKVMKNLRRMGNFNSYLAILSALDSGPVRRLDWSKNAIDQLKEHSSVMDSSHSFRNYRTLLAETRPPCLPYIGLILQDLTFVHVGNSNFLQPAQCQGRTDLLNFGKRWQQFAILDSVRRFKSWHYPIDKDEKIQRVFGGFNYFLSEDETWELSETIKPRSGGRKSKPA</sequence>
<dbReference type="InterPro" id="IPR000651">
    <property type="entry name" value="Ras-like_Gua-exchang_fac_N"/>
</dbReference>
<feature type="region of interest" description="Disordered" evidence="3">
    <location>
        <begin position="118"/>
        <end position="161"/>
    </location>
</feature>
<dbReference type="Proteomes" id="UP000887566">
    <property type="component" value="Unplaced"/>
</dbReference>
<dbReference type="Pfam" id="PF00617">
    <property type="entry name" value="RasGEF"/>
    <property type="match status" value="1"/>
</dbReference>
<dbReference type="PANTHER" id="PTHR23113:SF224">
    <property type="entry name" value="RAP GUANINE NUCLEOTIDE EXCHANGE FACTOR 1"/>
    <property type="match status" value="1"/>
</dbReference>
<feature type="region of interest" description="Disordered" evidence="3">
    <location>
        <begin position="596"/>
        <end position="682"/>
    </location>
</feature>
<keyword evidence="1 2" id="KW-0344">Guanine-nucleotide releasing factor</keyword>
<dbReference type="InterPro" id="IPR023578">
    <property type="entry name" value="Ras_GEF_dom_sf"/>
</dbReference>
<dbReference type="Pfam" id="PF00618">
    <property type="entry name" value="RasGEF_N"/>
    <property type="match status" value="1"/>
</dbReference>
<feature type="region of interest" description="Disordered" evidence="3">
    <location>
        <begin position="392"/>
        <end position="423"/>
    </location>
</feature>
<keyword evidence="6" id="KW-1185">Reference proteome</keyword>
<evidence type="ECO:0000259" key="5">
    <source>
        <dbReference type="PROSITE" id="PS50212"/>
    </source>
</evidence>
<feature type="compositionally biased region" description="Basic and acidic residues" evidence="3">
    <location>
        <begin position="411"/>
        <end position="423"/>
    </location>
</feature>
<dbReference type="PROSITE" id="PS50212">
    <property type="entry name" value="RASGEF_NTER"/>
    <property type="match status" value="1"/>
</dbReference>
<dbReference type="PANTHER" id="PTHR23113">
    <property type="entry name" value="GUANINE NUCLEOTIDE EXCHANGE FACTOR"/>
    <property type="match status" value="1"/>
</dbReference>
<feature type="compositionally biased region" description="Polar residues" evidence="3">
    <location>
        <begin position="353"/>
        <end position="364"/>
    </location>
</feature>
<dbReference type="GO" id="GO:0005085">
    <property type="term" value="F:guanyl-nucleotide exchange factor activity"/>
    <property type="evidence" value="ECO:0007669"/>
    <property type="project" value="UniProtKB-KW"/>
</dbReference>
<name>A0A914UPR4_9BILA</name>
<evidence type="ECO:0000313" key="7">
    <source>
        <dbReference type="WBParaSite" id="PSAMB.scaffold1127size35610.g11145.t1"/>
    </source>
</evidence>
<dbReference type="InterPro" id="IPR036964">
    <property type="entry name" value="RASGEF_cat_dom_sf"/>
</dbReference>
<dbReference type="GO" id="GO:0007265">
    <property type="term" value="P:Ras protein signal transduction"/>
    <property type="evidence" value="ECO:0007669"/>
    <property type="project" value="TreeGrafter"/>
</dbReference>
<organism evidence="6 7">
    <name type="scientific">Plectus sambesii</name>
    <dbReference type="NCBI Taxonomy" id="2011161"/>
    <lineage>
        <taxon>Eukaryota</taxon>
        <taxon>Metazoa</taxon>
        <taxon>Ecdysozoa</taxon>
        <taxon>Nematoda</taxon>
        <taxon>Chromadorea</taxon>
        <taxon>Plectida</taxon>
        <taxon>Plectina</taxon>
        <taxon>Plectoidea</taxon>
        <taxon>Plectidae</taxon>
        <taxon>Plectus</taxon>
    </lineage>
</organism>
<feature type="region of interest" description="Disordered" evidence="3">
    <location>
        <begin position="290"/>
        <end position="364"/>
    </location>
</feature>
<evidence type="ECO:0000313" key="6">
    <source>
        <dbReference type="Proteomes" id="UP000887566"/>
    </source>
</evidence>
<protein>
    <submittedName>
        <fullName evidence="7">Rap guanine nucleotide exchange factor 1</fullName>
    </submittedName>
</protein>
<evidence type="ECO:0000256" key="2">
    <source>
        <dbReference type="PROSITE-ProRule" id="PRU00168"/>
    </source>
</evidence>
<feature type="region of interest" description="Disordered" evidence="3">
    <location>
        <begin position="494"/>
        <end position="561"/>
    </location>
</feature>
<evidence type="ECO:0000259" key="4">
    <source>
        <dbReference type="PROSITE" id="PS50009"/>
    </source>
</evidence>
<reference evidence="7" key="1">
    <citation type="submission" date="2022-11" db="UniProtKB">
        <authorList>
            <consortium name="WormBaseParasite"/>
        </authorList>
    </citation>
    <scope>IDENTIFICATION</scope>
</reference>
<accession>A0A914UPR4</accession>
<feature type="region of interest" description="Disordered" evidence="3">
    <location>
        <begin position="444"/>
        <end position="470"/>
    </location>
</feature>
<feature type="compositionally biased region" description="Polar residues" evidence="3">
    <location>
        <begin position="450"/>
        <end position="461"/>
    </location>
</feature>
<dbReference type="CDD" id="cd00155">
    <property type="entry name" value="RasGEF"/>
    <property type="match status" value="1"/>
</dbReference>
<evidence type="ECO:0000256" key="3">
    <source>
        <dbReference type="SAM" id="MobiDB-lite"/>
    </source>
</evidence>
<dbReference type="PROSITE" id="PS50009">
    <property type="entry name" value="RASGEF_CAT"/>
    <property type="match status" value="1"/>
</dbReference>
<dbReference type="AlphaFoldDB" id="A0A914UPR4"/>
<dbReference type="SMART" id="SM00229">
    <property type="entry name" value="RasGEFN"/>
    <property type="match status" value="1"/>
</dbReference>
<feature type="domain" description="Ras-GEF" evidence="4">
    <location>
        <begin position="959"/>
        <end position="1191"/>
    </location>
</feature>
<dbReference type="Gene3D" id="1.20.870.10">
    <property type="entry name" value="Son of sevenless (SoS) protein Chain: S domain 1"/>
    <property type="match status" value="1"/>
</dbReference>
<evidence type="ECO:0000256" key="1">
    <source>
        <dbReference type="ARBA" id="ARBA00022658"/>
    </source>
</evidence>
<dbReference type="SUPFAM" id="SSF48366">
    <property type="entry name" value="Ras GEF"/>
    <property type="match status" value="1"/>
</dbReference>
<dbReference type="SMART" id="SM00147">
    <property type="entry name" value="RasGEF"/>
    <property type="match status" value="1"/>
</dbReference>